<evidence type="ECO:0000256" key="4">
    <source>
        <dbReference type="ARBA" id="ARBA00022679"/>
    </source>
</evidence>
<dbReference type="Pfam" id="PF02518">
    <property type="entry name" value="HATPase_c"/>
    <property type="match status" value="1"/>
</dbReference>
<dbReference type="Gene3D" id="3.30.450.20">
    <property type="entry name" value="PAS domain"/>
    <property type="match status" value="1"/>
</dbReference>
<dbReference type="InterPro" id="IPR000700">
    <property type="entry name" value="PAS-assoc_C"/>
</dbReference>
<dbReference type="SUPFAM" id="SSF55785">
    <property type="entry name" value="PYP-like sensor domain (PAS domain)"/>
    <property type="match status" value="1"/>
</dbReference>
<evidence type="ECO:0000256" key="2">
    <source>
        <dbReference type="ARBA" id="ARBA00012438"/>
    </source>
</evidence>
<dbReference type="FunFam" id="3.30.565.10:FF:000010">
    <property type="entry name" value="Sensor histidine kinase RcsC"/>
    <property type="match status" value="1"/>
</dbReference>
<dbReference type="InterPro" id="IPR000014">
    <property type="entry name" value="PAS"/>
</dbReference>
<dbReference type="SMART" id="SM00387">
    <property type="entry name" value="HATPase_c"/>
    <property type="match status" value="1"/>
</dbReference>
<dbReference type="FunFam" id="1.10.287.130:FF:000002">
    <property type="entry name" value="Two-component osmosensing histidine kinase"/>
    <property type="match status" value="1"/>
</dbReference>
<dbReference type="CDD" id="cd00130">
    <property type="entry name" value="PAS"/>
    <property type="match status" value="1"/>
</dbReference>
<keyword evidence="6 15" id="KW-0418">Kinase</keyword>
<dbReference type="InterPro" id="IPR035965">
    <property type="entry name" value="PAS-like_dom_sf"/>
</dbReference>
<dbReference type="PROSITE" id="PS50110">
    <property type="entry name" value="RESPONSE_REGULATORY"/>
    <property type="match status" value="1"/>
</dbReference>
<comment type="catalytic activity">
    <reaction evidence="1">
        <text>ATP + protein L-histidine = ADP + protein N-phospho-L-histidine.</text>
        <dbReference type="EC" id="2.7.13.3"/>
    </reaction>
</comment>
<dbReference type="GO" id="GO:0000155">
    <property type="term" value="F:phosphorelay sensor kinase activity"/>
    <property type="evidence" value="ECO:0007669"/>
    <property type="project" value="InterPro"/>
</dbReference>
<evidence type="ECO:0000256" key="11">
    <source>
        <dbReference type="PROSITE-ProRule" id="PRU00169"/>
    </source>
</evidence>
<feature type="modified residue" description="4-aspartylphosphate" evidence="11">
    <location>
        <position position="503"/>
    </location>
</feature>
<evidence type="ECO:0000259" key="14">
    <source>
        <dbReference type="PROSITE" id="PS50113"/>
    </source>
</evidence>
<dbReference type="CDD" id="cd00082">
    <property type="entry name" value="HisKA"/>
    <property type="match status" value="1"/>
</dbReference>
<dbReference type="InterPro" id="IPR001789">
    <property type="entry name" value="Sig_transdc_resp-reg_receiver"/>
</dbReference>
<dbReference type="Pfam" id="PF00072">
    <property type="entry name" value="Response_reg"/>
    <property type="match status" value="1"/>
</dbReference>
<dbReference type="InterPro" id="IPR036890">
    <property type="entry name" value="HATPase_C_sf"/>
</dbReference>
<reference evidence="15" key="1">
    <citation type="submission" date="2016-04" db="EMBL/GenBank/DDBJ databases">
        <authorList>
            <person name="Evans L.H."/>
            <person name="Alamgir A."/>
            <person name="Owens N."/>
            <person name="Weber N.D."/>
            <person name="Virtaneva K."/>
            <person name="Barbian K."/>
            <person name="Babar A."/>
            <person name="Rosenke K."/>
        </authorList>
    </citation>
    <scope>NUCLEOTIDE SEQUENCE</scope>
    <source>
        <strain evidence="15">86</strain>
    </source>
</reference>
<feature type="domain" description="PAC" evidence="14">
    <location>
        <begin position="137"/>
        <end position="189"/>
    </location>
</feature>
<dbReference type="EMBL" id="FLUQ01000001">
    <property type="protein sequence ID" value="SBV95766.1"/>
    <property type="molecule type" value="Genomic_DNA"/>
</dbReference>
<accession>A0A212J8L1</accession>
<dbReference type="Gene3D" id="3.40.50.2300">
    <property type="match status" value="1"/>
</dbReference>
<keyword evidence="8" id="KW-0902">Two-component regulatory system</keyword>
<dbReference type="PANTHER" id="PTHR45339:SF3">
    <property type="entry name" value="HISTIDINE KINASE"/>
    <property type="match status" value="1"/>
</dbReference>
<keyword evidence="3 11" id="KW-0597">Phosphoprotein</keyword>
<evidence type="ECO:0000256" key="9">
    <source>
        <dbReference type="ARBA" id="ARBA00064003"/>
    </source>
</evidence>
<dbReference type="InterPro" id="IPR003661">
    <property type="entry name" value="HisK_dim/P_dom"/>
</dbReference>
<dbReference type="Pfam" id="PF08448">
    <property type="entry name" value="PAS_4"/>
    <property type="match status" value="1"/>
</dbReference>
<dbReference type="PRINTS" id="PR00344">
    <property type="entry name" value="BCTRLSENSOR"/>
</dbReference>
<evidence type="ECO:0000256" key="6">
    <source>
        <dbReference type="ARBA" id="ARBA00022777"/>
    </source>
</evidence>
<dbReference type="InterPro" id="IPR036097">
    <property type="entry name" value="HisK_dim/P_sf"/>
</dbReference>
<evidence type="ECO:0000256" key="7">
    <source>
        <dbReference type="ARBA" id="ARBA00022840"/>
    </source>
</evidence>
<dbReference type="InterPro" id="IPR013656">
    <property type="entry name" value="PAS_4"/>
</dbReference>
<dbReference type="PROSITE" id="PS50109">
    <property type="entry name" value="HIS_KIN"/>
    <property type="match status" value="1"/>
</dbReference>
<dbReference type="PANTHER" id="PTHR45339">
    <property type="entry name" value="HYBRID SIGNAL TRANSDUCTION HISTIDINE KINASE J"/>
    <property type="match status" value="1"/>
</dbReference>
<dbReference type="InterPro" id="IPR011006">
    <property type="entry name" value="CheY-like_superfamily"/>
</dbReference>
<dbReference type="SMART" id="SM00448">
    <property type="entry name" value="REC"/>
    <property type="match status" value="1"/>
</dbReference>
<evidence type="ECO:0000313" key="15">
    <source>
        <dbReference type="EMBL" id="SBV95766.1"/>
    </source>
</evidence>
<dbReference type="Gene3D" id="1.10.287.130">
    <property type="match status" value="1"/>
</dbReference>
<keyword evidence="4 15" id="KW-0808">Transferase</keyword>
<evidence type="ECO:0000256" key="1">
    <source>
        <dbReference type="ARBA" id="ARBA00000085"/>
    </source>
</evidence>
<keyword evidence="7" id="KW-0067">ATP-binding</keyword>
<dbReference type="AlphaFoldDB" id="A0A212J8L1"/>
<dbReference type="EC" id="2.7.13.3" evidence="2"/>
<evidence type="ECO:0000256" key="5">
    <source>
        <dbReference type="ARBA" id="ARBA00022741"/>
    </source>
</evidence>
<dbReference type="PROSITE" id="PS50113">
    <property type="entry name" value="PAC"/>
    <property type="match status" value="1"/>
</dbReference>
<dbReference type="CDD" id="cd17546">
    <property type="entry name" value="REC_hyHK_CKI1_RcsC-like"/>
    <property type="match status" value="1"/>
</dbReference>
<gene>
    <name evidence="15" type="ORF">KL86DPRO_10927</name>
</gene>
<evidence type="ECO:0000259" key="13">
    <source>
        <dbReference type="PROSITE" id="PS50110"/>
    </source>
</evidence>
<organism evidence="15">
    <name type="scientific">uncultured delta proteobacterium</name>
    <dbReference type="NCBI Taxonomy" id="34034"/>
    <lineage>
        <taxon>Bacteria</taxon>
        <taxon>Deltaproteobacteria</taxon>
        <taxon>environmental samples</taxon>
    </lineage>
</organism>
<dbReference type="SUPFAM" id="SSF47384">
    <property type="entry name" value="Homodimeric domain of signal transducing histidine kinase"/>
    <property type="match status" value="1"/>
</dbReference>
<dbReference type="InterPro" id="IPR003594">
    <property type="entry name" value="HATPase_dom"/>
</dbReference>
<comment type="subunit">
    <text evidence="9">At low DSF concentrations, interacts with RpfF.</text>
</comment>
<dbReference type="Pfam" id="PF00512">
    <property type="entry name" value="HisKA"/>
    <property type="match status" value="1"/>
</dbReference>
<protein>
    <recommendedName>
        <fullName evidence="10">Sensory/regulatory protein RpfC</fullName>
        <ecNumber evidence="2">2.7.13.3</ecNumber>
    </recommendedName>
</protein>
<evidence type="ECO:0000256" key="10">
    <source>
        <dbReference type="ARBA" id="ARBA00068150"/>
    </source>
</evidence>
<dbReference type="GO" id="GO:0005524">
    <property type="term" value="F:ATP binding"/>
    <property type="evidence" value="ECO:0007669"/>
    <property type="project" value="UniProtKB-KW"/>
</dbReference>
<feature type="domain" description="Histidine kinase" evidence="12">
    <location>
        <begin position="200"/>
        <end position="421"/>
    </location>
</feature>
<name>A0A212J8L1_9DELT</name>
<dbReference type="CDD" id="cd16922">
    <property type="entry name" value="HATPase_EvgS-ArcB-TorS-like"/>
    <property type="match status" value="1"/>
</dbReference>
<evidence type="ECO:0000259" key="12">
    <source>
        <dbReference type="PROSITE" id="PS50109"/>
    </source>
</evidence>
<keyword evidence="5" id="KW-0547">Nucleotide-binding</keyword>
<proteinExistence type="predicted"/>
<dbReference type="SMART" id="SM00388">
    <property type="entry name" value="HisKA"/>
    <property type="match status" value="1"/>
</dbReference>
<evidence type="ECO:0000256" key="3">
    <source>
        <dbReference type="ARBA" id="ARBA00022553"/>
    </source>
</evidence>
<dbReference type="SUPFAM" id="SSF55874">
    <property type="entry name" value="ATPase domain of HSP90 chaperone/DNA topoisomerase II/histidine kinase"/>
    <property type="match status" value="1"/>
</dbReference>
<evidence type="ECO:0000256" key="8">
    <source>
        <dbReference type="ARBA" id="ARBA00023012"/>
    </source>
</evidence>
<feature type="domain" description="Response regulatory" evidence="13">
    <location>
        <begin position="450"/>
        <end position="570"/>
    </location>
</feature>
<dbReference type="Gene3D" id="3.30.565.10">
    <property type="entry name" value="Histidine kinase-like ATPase, C-terminal domain"/>
    <property type="match status" value="1"/>
</dbReference>
<dbReference type="SUPFAM" id="SSF52172">
    <property type="entry name" value="CheY-like"/>
    <property type="match status" value="1"/>
</dbReference>
<sequence>MADQLVQTPEEIIKSLKKEVGFLKRSLSALQVDCEYLRISYAHAEQMRAKNAREKELQETYNSFFLNNHPQFVAIFDTELRFVFGSPSVWKFLGLPQGAALTFEPFRSLFLYAPQGEGWLDGMESILRGVMVSGEPVRREEVFRKVDGEEVIVQTLAMPITNREASCIGVSLIHNDITEITTAKENAEEASRVKAEFLANMSHEIRTPLNAIIGIAHIALNDEVSAKTREQITKISHAGQALLGIVNDILDFSKIEAGKFTIVPAPFRLRGFLDTIHTLFEHKSKEKGLDLIVDIGEGVPDNLSGDTLRLTQIFNNIIGNSLKFTENGSITVSCRARDVSDAGVTLDFAVTDTGIGIKNEYKAHLFQPFTQADASHTRNYGGTGLGLTITRHLVEMMGGTISAESESGIGTTIRFSCVLGLLADKEETPVVADRPGCLADALRARLEGRRILLVEDNLINQEIALALLEDVGLAVTVANNGEEAVAVVREQTALPPFDLVLMDLQMPVMDGFEATRLIRKTVGPEAMPIIAMTAHVLGEERVRCAEAGMVDHIAKPIDVDRLYAAIDQYLA</sequence>
<dbReference type="InterPro" id="IPR004358">
    <property type="entry name" value="Sig_transdc_His_kin-like_C"/>
</dbReference>
<dbReference type="InterPro" id="IPR005467">
    <property type="entry name" value="His_kinase_dom"/>
</dbReference>